<reference evidence="2 3" key="1">
    <citation type="submission" date="2016-10" db="EMBL/GenBank/DDBJ databases">
        <title>Genome of airborne Acinetobacter sp. 5-2Ac02 in the hospital environment: Species near to Acinetobacter towneri.</title>
        <authorList>
            <person name="Barbosa B."/>
            <person name="Fernandez-Garcia L."/>
            <person name="Gato E."/>
            <person name="Leao R."/>
            <person name="Albano R."/>
            <person name="Fernandez B."/>
            <person name="Fernandez-Cuenca F."/>
            <person name="Marques E."/>
            <person name="Tomas M."/>
        </authorList>
    </citation>
    <scope>NUCLEOTIDE SEQUENCE [LARGE SCALE GENOMIC DNA]</scope>
    <source>
        <strain evidence="2 3">5-2Ac02</strain>
    </source>
</reference>
<comment type="caution">
    <text evidence="2">The sequence shown here is derived from an EMBL/GenBank/DDBJ whole genome shotgun (WGS) entry which is preliminary data.</text>
</comment>
<protein>
    <submittedName>
        <fullName evidence="2">Uncharacterized protein</fullName>
    </submittedName>
</protein>
<name>A0A1E8E596_9GAMM</name>
<keyword evidence="1" id="KW-0472">Membrane</keyword>
<accession>A0A1E8E596</accession>
<dbReference type="STRING" id="202956.BJN41_00970"/>
<evidence type="ECO:0000313" key="3">
    <source>
        <dbReference type="Proteomes" id="UP000186931"/>
    </source>
</evidence>
<keyword evidence="1" id="KW-0812">Transmembrane</keyword>
<dbReference type="Proteomes" id="UP000186931">
    <property type="component" value="Unassembled WGS sequence"/>
</dbReference>
<feature type="transmembrane region" description="Helical" evidence="1">
    <location>
        <begin position="28"/>
        <end position="48"/>
    </location>
</feature>
<dbReference type="eggNOG" id="ENOG5030MBF">
    <property type="taxonomic scope" value="Bacteria"/>
</dbReference>
<keyword evidence="1" id="KW-1133">Transmembrane helix</keyword>
<proteinExistence type="predicted"/>
<gene>
    <name evidence="2" type="ORF">BJN41_00970</name>
</gene>
<feature type="transmembrane region" description="Helical" evidence="1">
    <location>
        <begin position="92"/>
        <end position="115"/>
    </location>
</feature>
<dbReference type="RefSeq" id="WP_019836652.1">
    <property type="nucleotide sequence ID" value="NZ_CP183897.1"/>
</dbReference>
<dbReference type="EMBL" id="MKQS01000001">
    <property type="protein sequence ID" value="OFE44729.1"/>
    <property type="molecule type" value="Genomic_DNA"/>
</dbReference>
<organism evidence="2 3">
    <name type="scientific">Acinetobacter towneri</name>
    <dbReference type="NCBI Taxonomy" id="202956"/>
    <lineage>
        <taxon>Bacteria</taxon>
        <taxon>Pseudomonadati</taxon>
        <taxon>Pseudomonadota</taxon>
        <taxon>Gammaproteobacteria</taxon>
        <taxon>Moraxellales</taxon>
        <taxon>Moraxellaceae</taxon>
        <taxon>Acinetobacter</taxon>
    </lineage>
</organism>
<dbReference type="AlphaFoldDB" id="A0A1E8E596"/>
<feature type="transmembrane region" description="Helical" evidence="1">
    <location>
        <begin position="127"/>
        <end position="148"/>
    </location>
</feature>
<evidence type="ECO:0000256" key="1">
    <source>
        <dbReference type="SAM" id="Phobius"/>
    </source>
</evidence>
<sequence length="305" mass="35389">MPALDEYAIQPQQLKTGVVALQQRQKKLSFLAVLSMTVVLISAIGFFIQQDVIYSFFGLSTEVQQLHMPASVDATLANLGQQPDYFFSLLSWFGWLILKLSVSFMGAFVLVHLLRKIRFFYVRFQSFVLKFVAWLLSFILLWSALSYVQHDRQDDTQQVYAKIVHYEKHIQESELARYLQNADMAMPVKAYLLAQTALLHHPADKDAAIPQVLTLVKAEQQDPEFLQYGFKPEQLWAIQQQVYGKALTPMAQSVQKQVQQAEQLNRLAYYLNFVVMVFMLILSAVLWFLSRHLQQRIQRIQQHLE</sequence>
<evidence type="ECO:0000313" key="2">
    <source>
        <dbReference type="EMBL" id="OFE44729.1"/>
    </source>
</evidence>
<feature type="transmembrane region" description="Helical" evidence="1">
    <location>
        <begin position="267"/>
        <end position="289"/>
    </location>
</feature>